<gene>
    <name evidence="1" type="ORF">SERLA73DRAFT_81239</name>
</gene>
<dbReference type="InParanoid" id="F8QKU3"/>
<dbReference type="OMA" id="LNHYILD"/>
<dbReference type="STRING" id="936435.F8QKU3"/>
<dbReference type="HOGENOM" id="CLU_200684_1_0_1"/>
<reference evidence="2" key="1">
    <citation type="journal article" date="2011" name="Science">
        <title>The plant cell wall-decomposing machinery underlies the functional diversity of forest fungi.</title>
        <authorList>
            <person name="Eastwood D.C."/>
            <person name="Floudas D."/>
            <person name="Binder M."/>
            <person name="Majcherczyk A."/>
            <person name="Schneider P."/>
            <person name="Aerts A."/>
            <person name="Asiegbu F.O."/>
            <person name="Baker S.E."/>
            <person name="Barry K."/>
            <person name="Bendiksby M."/>
            <person name="Blumentritt M."/>
            <person name="Coutinho P.M."/>
            <person name="Cullen D."/>
            <person name="de Vries R.P."/>
            <person name="Gathman A."/>
            <person name="Goodell B."/>
            <person name="Henrissat B."/>
            <person name="Ihrmark K."/>
            <person name="Kauserud H."/>
            <person name="Kohler A."/>
            <person name="LaButti K."/>
            <person name="Lapidus A."/>
            <person name="Lavin J.L."/>
            <person name="Lee Y.-H."/>
            <person name="Lindquist E."/>
            <person name="Lilly W."/>
            <person name="Lucas S."/>
            <person name="Morin E."/>
            <person name="Murat C."/>
            <person name="Oguiza J.A."/>
            <person name="Park J."/>
            <person name="Pisabarro A.G."/>
            <person name="Riley R."/>
            <person name="Rosling A."/>
            <person name="Salamov A."/>
            <person name="Schmidt O."/>
            <person name="Schmutz J."/>
            <person name="Skrede I."/>
            <person name="Stenlid J."/>
            <person name="Wiebenga A."/>
            <person name="Xie X."/>
            <person name="Kuees U."/>
            <person name="Hibbett D.S."/>
            <person name="Hoffmeister D."/>
            <person name="Hoegberg N."/>
            <person name="Martin F."/>
            <person name="Grigoriev I.V."/>
            <person name="Watkinson S.C."/>
        </authorList>
    </citation>
    <scope>NUCLEOTIDE SEQUENCE [LARGE SCALE GENOMIC DNA]</scope>
    <source>
        <strain evidence="2">strain S7.3</strain>
    </source>
</reference>
<organism evidence="2">
    <name type="scientific">Serpula lacrymans var. lacrymans (strain S7.3)</name>
    <name type="common">Dry rot fungus</name>
    <dbReference type="NCBI Taxonomy" id="936435"/>
    <lineage>
        <taxon>Eukaryota</taxon>
        <taxon>Fungi</taxon>
        <taxon>Dikarya</taxon>
        <taxon>Basidiomycota</taxon>
        <taxon>Agaricomycotina</taxon>
        <taxon>Agaricomycetes</taxon>
        <taxon>Agaricomycetidae</taxon>
        <taxon>Boletales</taxon>
        <taxon>Coniophorineae</taxon>
        <taxon>Serpulaceae</taxon>
        <taxon>Serpula</taxon>
    </lineage>
</organism>
<dbReference type="EMBL" id="GL946479">
    <property type="protein sequence ID" value="EGN91077.1"/>
    <property type="molecule type" value="Genomic_DNA"/>
</dbReference>
<dbReference type="Proteomes" id="UP000008063">
    <property type="component" value="Unassembled WGS sequence"/>
</dbReference>
<keyword evidence="2" id="KW-1185">Reference proteome</keyword>
<dbReference type="AlphaFoldDB" id="F8QKU3"/>
<proteinExistence type="predicted"/>
<accession>F8QKU3</accession>
<name>F8QKU3_SERL3</name>
<protein>
    <submittedName>
        <fullName evidence="1">Uncharacterized protein</fullName>
    </submittedName>
</protein>
<evidence type="ECO:0000313" key="2">
    <source>
        <dbReference type="Proteomes" id="UP000008063"/>
    </source>
</evidence>
<evidence type="ECO:0000313" key="1">
    <source>
        <dbReference type="EMBL" id="EGN91077.1"/>
    </source>
</evidence>
<sequence>MLMPENTIDSLINTIYPGIANGDKDDHYFLHHTILSAKNDAVSDLNSAILTKFPGEELVALSIDKVVGEGAPQT</sequence>